<evidence type="ECO:0000313" key="1">
    <source>
        <dbReference type="EMBL" id="GFT83960.1"/>
    </source>
</evidence>
<dbReference type="Proteomes" id="UP000887013">
    <property type="component" value="Unassembled WGS sequence"/>
</dbReference>
<dbReference type="EMBL" id="BMAW01023686">
    <property type="protein sequence ID" value="GFT83960.1"/>
    <property type="molecule type" value="Genomic_DNA"/>
</dbReference>
<keyword evidence="2" id="KW-1185">Reference proteome</keyword>
<name>A0A8X6PQQ5_NEPPI</name>
<protein>
    <submittedName>
        <fullName evidence="1">Uncharacterized protein</fullName>
    </submittedName>
</protein>
<comment type="caution">
    <text evidence="1">The sequence shown here is derived from an EMBL/GenBank/DDBJ whole genome shotgun (WGS) entry which is preliminary data.</text>
</comment>
<accession>A0A8X6PQQ5</accession>
<dbReference type="AlphaFoldDB" id="A0A8X6PQQ5"/>
<gene>
    <name evidence="1" type="ORF">NPIL_560081</name>
</gene>
<organism evidence="1 2">
    <name type="scientific">Nephila pilipes</name>
    <name type="common">Giant wood spider</name>
    <name type="synonym">Nephila maculata</name>
    <dbReference type="NCBI Taxonomy" id="299642"/>
    <lineage>
        <taxon>Eukaryota</taxon>
        <taxon>Metazoa</taxon>
        <taxon>Ecdysozoa</taxon>
        <taxon>Arthropoda</taxon>
        <taxon>Chelicerata</taxon>
        <taxon>Arachnida</taxon>
        <taxon>Araneae</taxon>
        <taxon>Araneomorphae</taxon>
        <taxon>Entelegynae</taxon>
        <taxon>Araneoidea</taxon>
        <taxon>Nephilidae</taxon>
        <taxon>Nephila</taxon>
    </lineage>
</organism>
<evidence type="ECO:0000313" key="2">
    <source>
        <dbReference type="Proteomes" id="UP000887013"/>
    </source>
</evidence>
<reference evidence="1" key="1">
    <citation type="submission" date="2020-08" db="EMBL/GenBank/DDBJ databases">
        <title>Multicomponent nature underlies the extraordinary mechanical properties of spider dragline silk.</title>
        <authorList>
            <person name="Kono N."/>
            <person name="Nakamura H."/>
            <person name="Mori M."/>
            <person name="Yoshida Y."/>
            <person name="Ohtoshi R."/>
            <person name="Malay A.D."/>
            <person name="Moran D.A.P."/>
            <person name="Tomita M."/>
            <person name="Numata K."/>
            <person name="Arakawa K."/>
        </authorList>
    </citation>
    <scope>NUCLEOTIDE SEQUENCE</scope>
</reference>
<sequence length="93" mass="10600">MTTNPLGIVLNETISWFSFQVTRPLIPFRILDDHIINFTNHLQMHQTSTPQELSTLHTPVLPPHIANLYSKRKIGVKKYGSIAYLQARSSIDS</sequence>
<proteinExistence type="predicted"/>